<dbReference type="NCBIfam" id="TIGR00802">
    <property type="entry name" value="nico"/>
    <property type="match status" value="1"/>
</dbReference>
<comment type="caution">
    <text evidence="9">The sequence shown here is derived from an EMBL/GenBank/DDBJ whole genome shotgun (WGS) entry which is preliminary data.</text>
</comment>
<comment type="similarity">
    <text evidence="2 8">Belongs to the NiCoT transporter (TC 2.A.52) family.</text>
</comment>
<organism evidence="9 10">
    <name type="scientific">Acidimangrovimonas pyrenivorans</name>
    <dbReference type="NCBI Taxonomy" id="2030798"/>
    <lineage>
        <taxon>Bacteria</taxon>
        <taxon>Pseudomonadati</taxon>
        <taxon>Pseudomonadota</taxon>
        <taxon>Alphaproteobacteria</taxon>
        <taxon>Rhodobacterales</taxon>
        <taxon>Paracoccaceae</taxon>
        <taxon>Acidimangrovimonas</taxon>
    </lineage>
</organism>
<dbReference type="RefSeq" id="WP_377833788.1">
    <property type="nucleotide sequence ID" value="NZ_JBHRSK010000010.1"/>
</dbReference>
<evidence type="ECO:0000256" key="2">
    <source>
        <dbReference type="ARBA" id="ARBA00010892"/>
    </source>
</evidence>
<accession>A0ABV7AJC9</accession>
<proteinExistence type="inferred from homology"/>
<gene>
    <name evidence="9" type="ORF">ACFOES_13325</name>
</gene>
<evidence type="ECO:0000313" key="10">
    <source>
        <dbReference type="Proteomes" id="UP001595443"/>
    </source>
</evidence>
<dbReference type="InterPro" id="IPR011541">
    <property type="entry name" value="Ni/Co_transpt_high_affinity"/>
</dbReference>
<evidence type="ECO:0000256" key="5">
    <source>
        <dbReference type="ARBA" id="ARBA00022692"/>
    </source>
</evidence>
<reference evidence="10" key="1">
    <citation type="journal article" date="2019" name="Int. J. Syst. Evol. Microbiol.">
        <title>The Global Catalogue of Microorganisms (GCM) 10K type strain sequencing project: providing services to taxonomists for standard genome sequencing and annotation.</title>
        <authorList>
            <consortium name="The Broad Institute Genomics Platform"/>
            <consortium name="The Broad Institute Genome Sequencing Center for Infectious Disease"/>
            <person name="Wu L."/>
            <person name="Ma J."/>
        </authorList>
    </citation>
    <scope>NUCLEOTIDE SEQUENCE [LARGE SCALE GENOMIC DNA]</scope>
    <source>
        <strain evidence="10">KCTC 62192</strain>
    </source>
</reference>
<comment type="subcellular location">
    <subcellularLocation>
        <location evidence="8">Cell membrane</location>
        <topology evidence="8">Multi-pass membrane protein</topology>
    </subcellularLocation>
    <subcellularLocation>
        <location evidence="1">Endomembrane system</location>
        <topology evidence="1">Multi-pass membrane protein</topology>
    </subcellularLocation>
</comment>
<feature type="transmembrane region" description="Helical" evidence="8">
    <location>
        <begin position="86"/>
        <end position="112"/>
    </location>
</feature>
<keyword evidence="7 8" id="KW-0472">Membrane</keyword>
<evidence type="ECO:0000256" key="4">
    <source>
        <dbReference type="ARBA" id="ARBA00022596"/>
    </source>
</evidence>
<evidence type="ECO:0000256" key="3">
    <source>
        <dbReference type="ARBA" id="ARBA00022448"/>
    </source>
</evidence>
<dbReference type="EMBL" id="JBHRSK010000010">
    <property type="protein sequence ID" value="MFC2969081.1"/>
    <property type="molecule type" value="Genomic_DNA"/>
</dbReference>
<dbReference type="PANTHER" id="PTHR31611">
    <property type="entry name" value="HIGH-AFFINITY NICKEL TRANSPORT PROTEIN NIC1"/>
    <property type="match status" value="1"/>
</dbReference>
<evidence type="ECO:0000256" key="6">
    <source>
        <dbReference type="ARBA" id="ARBA00022989"/>
    </source>
</evidence>
<feature type="transmembrane region" description="Helical" evidence="8">
    <location>
        <begin position="320"/>
        <end position="339"/>
    </location>
</feature>
<evidence type="ECO:0000313" key="9">
    <source>
        <dbReference type="EMBL" id="MFC2969081.1"/>
    </source>
</evidence>
<evidence type="ECO:0000256" key="1">
    <source>
        <dbReference type="ARBA" id="ARBA00004127"/>
    </source>
</evidence>
<name>A0ABV7AJC9_9RHOB</name>
<keyword evidence="6 8" id="KW-1133">Transmembrane helix</keyword>
<feature type="transmembrane region" description="Helical" evidence="8">
    <location>
        <begin position="228"/>
        <end position="249"/>
    </location>
</feature>
<keyword evidence="10" id="KW-1185">Reference proteome</keyword>
<evidence type="ECO:0000256" key="7">
    <source>
        <dbReference type="ARBA" id="ARBA00023136"/>
    </source>
</evidence>
<keyword evidence="5 8" id="KW-0812">Transmembrane</keyword>
<keyword evidence="4" id="KW-0533">Nickel</keyword>
<sequence length="354" mass="38481">MSDTTSRSDPHLRGLRKRVIGIYVILALFNLLAWLWAFVAFHAQPLLLGTGLVAWGFGLRHAVDADHIAAIDNVTRKLMQDGERPVSIGLFFALGHSSVVLIVAAAVAAAAMALQHGHFAAWRDVGGIVSTLVSATFLFVIAAMNIVILRGVWAAFRKVRRGQPYVEEDLDMLLNNRGLLARLFRPLFRLVSTPLWMLPLGFLFGLGFDTATEVSLLGISASQASQGVSLWAVLVFPMLFAAGMSLVDTTDGILMLGAYEWAFLRPVRKLYYNLCITLVSVLVAMLIGGIEALGLLSDKLGLSGGFWDLIGGLNENFNDLGFVIIGVFIAAWTVSFLIYRVKGYDALEPVAATE</sequence>
<feature type="transmembrane region" description="Helical" evidence="8">
    <location>
        <begin position="132"/>
        <end position="153"/>
    </location>
</feature>
<evidence type="ECO:0000256" key="8">
    <source>
        <dbReference type="RuleBase" id="RU362101"/>
    </source>
</evidence>
<protein>
    <recommendedName>
        <fullName evidence="8">Nickel/cobalt efflux system</fullName>
    </recommendedName>
</protein>
<dbReference type="InterPro" id="IPR004688">
    <property type="entry name" value="Ni/Co_transpt"/>
</dbReference>
<keyword evidence="3 8" id="KW-0813">Transport</keyword>
<feature type="transmembrane region" description="Helical" evidence="8">
    <location>
        <begin position="187"/>
        <end position="208"/>
    </location>
</feature>
<dbReference type="PANTHER" id="PTHR31611:SF0">
    <property type="entry name" value="HIGH-AFFINITY NICKEL TRANSPORT PROTEIN NIC1"/>
    <property type="match status" value="1"/>
</dbReference>
<feature type="transmembrane region" description="Helical" evidence="8">
    <location>
        <begin position="270"/>
        <end position="290"/>
    </location>
</feature>
<dbReference type="Proteomes" id="UP001595443">
    <property type="component" value="Unassembled WGS sequence"/>
</dbReference>
<dbReference type="Pfam" id="PF03824">
    <property type="entry name" value="NicO"/>
    <property type="match status" value="1"/>
</dbReference>
<feature type="transmembrane region" description="Helical" evidence="8">
    <location>
        <begin position="20"/>
        <end position="41"/>
    </location>
</feature>